<dbReference type="RefSeq" id="WP_147666566.1">
    <property type="nucleotide sequence ID" value="NZ_CP120678.1"/>
</dbReference>
<feature type="transmembrane region" description="Helical" evidence="1">
    <location>
        <begin position="229"/>
        <end position="248"/>
    </location>
</feature>
<dbReference type="Pfam" id="PF13536">
    <property type="entry name" value="EmrE"/>
    <property type="match status" value="1"/>
</dbReference>
<keyword evidence="1" id="KW-0812">Transmembrane</keyword>
<accession>A0A9Y2AJW5</accession>
<gene>
    <name evidence="2" type="ORF">P3F81_02680</name>
</gene>
<dbReference type="KEGG" id="sgbi:P3F81_02680"/>
<feature type="transmembrane region" description="Helical" evidence="1">
    <location>
        <begin position="95"/>
        <end position="116"/>
    </location>
</feature>
<organism evidence="2 3">
    <name type="scientific">Selenobaculum gibii</name>
    <dbReference type="NCBI Taxonomy" id="3054208"/>
    <lineage>
        <taxon>Bacteria</taxon>
        <taxon>Bacillati</taxon>
        <taxon>Bacillota</taxon>
        <taxon>Negativicutes</taxon>
        <taxon>Selenomonadales</taxon>
        <taxon>Selenomonadaceae</taxon>
        <taxon>Selenobaculum</taxon>
    </lineage>
</organism>
<keyword evidence="1" id="KW-0472">Membrane</keyword>
<feature type="transmembrane region" description="Helical" evidence="1">
    <location>
        <begin position="292"/>
        <end position="309"/>
    </location>
</feature>
<evidence type="ECO:0000256" key="1">
    <source>
        <dbReference type="SAM" id="Phobius"/>
    </source>
</evidence>
<evidence type="ECO:0000313" key="3">
    <source>
        <dbReference type="Proteomes" id="UP001243623"/>
    </source>
</evidence>
<feature type="transmembrane region" description="Helical" evidence="1">
    <location>
        <begin position="158"/>
        <end position="177"/>
    </location>
</feature>
<dbReference type="Proteomes" id="UP001243623">
    <property type="component" value="Chromosome"/>
</dbReference>
<proteinExistence type="predicted"/>
<evidence type="ECO:0000313" key="2">
    <source>
        <dbReference type="EMBL" id="WIW71257.1"/>
    </source>
</evidence>
<protein>
    <submittedName>
        <fullName evidence="2">Multidrug resistance efflux transporter family protein</fullName>
    </submittedName>
</protein>
<feature type="transmembrane region" description="Helical" evidence="1">
    <location>
        <begin position="136"/>
        <end position="152"/>
    </location>
</feature>
<dbReference type="InterPro" id="IPR032713">
    <property type="entry name" value="EmrE"/>
</dbReference>
<reference evidence="2" key="1">
    <citation type="submission" date="2023-03" db="EMBL/GenBank/DDBJ databases">
        <title>Selenobaculum gbiensis gen. nov. sp. nov., a new bacterium isolated from the gut microbiota of IBD patient.</title>
        <authorList>
            <person name="Yeo S."/>
            <person name="Park H."/>
            <person name="Huh C.S."/>
        </authorList>
    </citation>
    <scope>NUCLEOTIDE SEQUENCE</scope>
    <source>
        <strain evidence="2">ICN-92133</strain>
    </source>
</reference>
<feature type="transmembrane region" description="Helical" evidence="1">
    <location>
        <begin position="198"/>
        <end position="217"/>
    </location>
</feature>
<dbReference type="EMBL" id="CP120678">
    <property type="protein sequence ID" value="WIW71257.1"/>
    <property type="molecule type" value="Genomic_DNA"/>
</dbReference>
<name>A0A9Y2AJW5_9FIRM</name>
<keyword evidence="3" id="KW-1185">Reference proteome</keyword>
<dbReference type="AlphaFoldDB" id="A0A9Y2AJW5"/>
<feature type="transmembrane region" description="Helical" evidence="1">
    <location>
        <begin position="70"/>
        <end position="89"/>
    </location>
</feature>
<sequence>MKPIILGIISAFLFSFTYVLNRSMALEGGSWIWAASLRYIFLIPMLLPIVYWRKNLAAVFCEIKRNPLGWFWWSFIGFVVFYIPLTIAAKHAPAWLVAVNWEITLVAGICMTPFFYRTVKTKTGEKKVRQKFPWRSLFLSSFIILGVCVIQFENVEAIGLEDLTISFILITIGAIAYPLGNRKMMEVCGGRLDAFQRVLGMTIVTLPWWIVLAGYGFVSVGLPSISQTIQVLIVAFVVSLLATVLFFWATDLVKDDMTKLAGVEATQSVEIIFATITEVLFLNGIFPSPVSWIGISMICIGMIIYSKLINQVSE</sequence>
<keyword evidence="1" id="KW-1133">Transmembrane helix</keyword>
<feature type="transmembrane region" description="Helical" evidence="1">
    <location>
        <begin position="31"/>
        <end position="50"/>
    </location>
</feature>